<dbReference type="EMBL" id="CALNXI010000903">
    <property type="protein sequence ID" value="CAH3146009.1"/>
    <property type="molecule type" value="Genomic_DNA"/>
</dbReference>
<comment type="caution">
    <text evidence="4">The sequence shown here is derived from an EMBL/GenBank/DDBJ whole genome shotgun (WGS) entry which is preliminary data.</text>
</comment>
<feature type="compositionally biased region" description="Low complexity" evidence="1">
    <location>
        <begin position="135"/>
        <end position="147"/>
    </location>
</feature>
<evidence type="ECO:0000313" key="4">
    <source>
        <dbReference type="EMBL" id="CAH3146009.1"/>
    </source>
</evidence>
<feature type="compositionally biased region" description="Low complexity" evidence="1">
    <location>
        <begin position="167"/>
        <end position="179"/>
    </location>
</feature>
<dbReference type="InterPro" id="IPR057873">
    <property type="entry name" value="CTHRC1_C"/>
</dbReference>
<evidence type="ECO:0000259" key="3">
    <source>
        <dbReference type="Pfam" id="PF25815"/>
    </source>
</evidence>
<accession>A0ABN8PPN0</accession>
<feature type="chain" id="PRO_5046811453" description="CTHRC1 C-terminal domain-containing protein" evidence="2">
    <location>
        <begin position="27"/>
        <end position="341"/>
    </location>
</feature>
<dbReference type="InterPro" id="IPR050149">
    <property type="entry name" value="Collagen_superfamily"/>
</dbReference>
<dbReference type="PANTHER" id="PTHR24023">
    <property type="entry name" value="COLLAGEN ALPHA"/>
    <property type="match status" value="1"/>
</dbReference>
<feature type="signal peptide" evidence="2">
    <location>
        <begin position="1"/>
        <end position="26"/>
    </location>
</feature>
<organism evidence="4 5">
    <name type="scientific">Porites evermanni</name>
    <dbReference type="NCBI Taxonomy" id="104178"/>
    <lineage>
        <taxon>Eukaryota</taxon>
        <taxon>Metazoa</taxon>
        <taxon>Cnidaria</taxon>
        <taxon>Anthozoa</taxon>
        <taxon>Hexacorallia</taxon>
        <taxon>Scleractinia</taxon>
        <taxon>Fungiina</taxon>
        <taxon>Poritidae</taxon>
        <taxon>Porites</taxon>
    </lineage>
</organism>
<dbReference type="Pfam" id="PF01391">
    <property type="entry name" value="Collagen"/>
    <property type="match status" value="1"/>
</dbReference>
<evidence type="ECO:0000256" key="1">
    <source>
        <dbReference type="SAM" id="MobiDB-lite"/>
    </source>
</evidence>
<reference evidence="4 5" key="1">
    <citation type="submission" date="2022-05" db="EMBL/GenBank/DDBJ databases">
        <authorList>
            <consortium name="Genoscope - CEA"/>
            <person name="William W."/>
        </authorList>
    </citation>
    <scope>NUCLEOTIDE SEQUENCE [LARGE SCALE GENOMIC DNA]</scope>
</reference>
<dbReference type="InterPro" id="IPR008160">
    <property type="entry name" value="Collagen"/>
</dbReference>
<gene>
    <name evidence="4" type="ORF">PEVE_00043815</name>
</gene>
<feature type="compositionally biased region" description="Low complexity" evidence="1">
    <location>
        <begin position="74"/>
        <end position="92"/>
    </location>
</feature>
<proteinExistence type="predicted"/>
<dbReference type="Pfam" id="PF25815">
    <property type="entry name" value="CTHRC1_C"/>
    <property type="match status" value="1"/>
</dbReference>
<evidence type="ECO:0000313" key="5">
    <source>
        <dbReference type="Proteomes" id="UP001159427"/>
    </source>
</evidence>
<keyword evidence="5" id="KW-1185">Reference proteome</keyword>
<feature type="region of interest" description="Disordered" evidence="1">
    <location>
        <begin position="68"/>
        <end position="200"/>
    </location>
</feature>
<evidence type="ECO:0000256" key="2">
    <source>
        <dbReference type="SAM" id="SignalP"/>
    </source>
</evidence>
<protein>
    <recommendedName>
        <fullName evidence="3">CTHRC1 C-terminal domain-containing protein</fullName>
    </recommendedName>
</protein>
<sequence length="341" mass="34817">MQTFMKIPLATVLCWLLLLLITLCSANDNNSSKPSDKVSFIPQPTSPYGSCGHGGCFCAPGIPGIPGSPGPAGPAGTAGSPGNHGPEGPMGPRGKKGPAGPRGDKGEAGSAGSPGNKGDTGVRGKQGPPGPKGPQGPSGSAGSPGNKGDTGARVRGKQGPPGPKGPQGPSGSAGSPGNKGDTGARGSQGPTGPKGAPGSFGRNWKQCVFKNLGENKDSGLIKECIFKKASATTGLRVFWSGTLRLYNCHACCRRWYFTFNGAECSTPAPIDGVVYMIYGNSARKDLHRVRHIEGVCEKIHKGTVRVGFWVGNCAGYGSADAYTGWNSVSRLYVEEVPSPQA</sequence>
<keyword evidence="2" id="KW-0732">Signal</keyword>
<name>A0ABN8PPN0_9CNID</name>
<feature type="domain" description="CTHRC1 C-terminal" evidence="3">
    <location>
        <begin position="200"/>
        <end position="333"/>
    </location>
</feature>
<dbReference type="Proteomes" id="UP001159427">
    <property type="component" value="Unassembled WGS sequence"/>
</dbReference>
<dbReference type="PANTHER" id="PTHR24023:SF1112">
    <property type="entry name" value="COL_CUTICLE_N DOMAIN-CONTAINING PROTEIN-RELATED"/>
    <property type="match status" value="1"/>
</dbReference>